<sequence length="549" mass="60807">MAATLDLKSKEEKDAELDKRIEALRRKNEALIRRYQEIEEDRKKAELEGVAVTAPRKGRSVEKENVAVESEKNLGPSRRSPGTHRPPGASKGGRTPPQQGGRAGMGRASRSWEGSPGEQPRGGGAGGRGRRGRGRGSPHLSGTGDTSISDRKSKEWEERRRQNIEKMNEEMEKIAEYERNQREGVLEPNPVRNFLDDPRRRSGPLEESERDRREDSRRHGRNWGGPDFERVRCGLEHERQGRRAGQGSAGDMTLSMTGRERSEYLRWKQEREKIDQERLQRHRKPTGQWRREWDAEKTDGMFKDGPVPAHEPSHRYDDQAKAAPRAYSDHDDRWETKEGAASPTPEAPQPTSPVETSTQRPKMPAPAHQPPEDKGEENEGEEDEEWEDISEDDEEEIEAEEGDEEEEPPQDHQAPEAAPTGSPCSEQAHGVPFSPEEPLPEPQAPGTPSSPFSPPSGHQSVSDWGEEVELNSPRTTHPAGALSPGGGQSAPASLESGPSLPGTQKAEEEGSEATPEAGPEGQETAEITDFQRVRFCKVVAAPPPPGAAR</sequence>
<name>A0A8C9J3R5_9PRIM</name>
<feature type="compositionally biased region" description="Basic and acidic residues" evidence="3">
    <location>
        <begin position="227"/>
        <end position="241"/>
    </location>
</feature>
<feature type="compositionally biased region" description="Basic and acidic residues" evidence="3">
    <location>
        <begin position="59"/>
        <end position="72"/>
    </location>
</feature>
<evidence type="ECO:0000256" key="3">
    <source>
        <dbReference type="SAM" id="MobiDB-lite"/>
    </source>
</evidence>
<feature type="compositionally biased region" description="Basic and acidic residues" evidence="3">
    <location>
        <begin position="327"/>
        <end position="338"/>
    </location>
</feature>
<evidence type="ECO:0000256" key="2">
    <source>
        <dbReference type="ARBA" id="ARBA00023054"/>
    </source>
</evidence>
<feature type="compositionally biased region" description="Basic and acidic residues" evidence="3">
    <location>
        <begin position="194"/>
        <end position="217"/>
    </location>
</feature>
<dbReference type="AlphaFoldDB" id="A0A8C9J3R5"/>
<feature type="compositionally biased region" description="Pro residues" evidence="3">
    <location>
        <begin position="435"/>
        <end position="445"/>
    </location>
</feature>
<dbReference type="PANTHER" id="PTHR15635">
    <property type="entry name" value="COILED-COIL DOMAIN CONTAINING PROTEIN 9"/>
    <property type="match status" value="1"/>
</dbReference>
<dbReference type="InterPro" id="IPR029336">
    <property type="entry name" value="DUF4594"/>
</dbReference>
<keyword evidence="5" id="KW-1185">Reference proteome</keyword>
<dbReference type="Pfam" id="PF15266">
    <property type="entry name" value="DUF4594"/>
    <property type="match status" value="1"/>
</dbReference>
<keyword evidence="2" id="KW-0175">Coiled coil</keyword>
<dbReference type="Ensembl" id="ENSPTET00000056817.1">
    <property type="protein sequence ID" value="ENSPTEP00000042623.1"/>
    <property type="gene ID" value="ENSPTEG00000038873.1"/>
</dbReference>
<evidence type="ECO:0000313" key="4">
    <source>
        <dbReference type="Ensembl" id="ENSPTEP00000042623.1"/>
    </source>
</evidence>
<evidence type="ECO:0000256" key="1">
    <source>
        <dbReference type="ARBA" id="ARBA00022553"/>
    </source>
</evidence>
<protein>
    <submittedName>
        <fullName evidence="4">Coiled-coil domain containing 9</fullName>
    </submittedName>
</protein>
<feature type="compositionally biased region" description="Basic and acidic residues" evidence="3">
    <location>
        <begin position="148"/>
        <end position="185"/>
    </location>
</feature>
<keyword evidence="1" id="KW-0597">Phosphoprotein</keyword>
<reference evidence="4" key="1">
    <citation type="submission" date="2025-08" db="UniProtKB">
        <authorList>
            <consortium name="Ensembl"/>
        </authorList>
    </citation>
    <scope>IDENTIFICATION</scope>
</reference>
<reference evidence="4" key="2">
    <citation type="submission" date="2025-09" db="UniProtKB">
        <authorList>
            <consortium name="Ensembl"/>
        </authorList>
    </citation>
    <scope>IDENTIFICATION</scope>
</reference>
<feature type="compositionally biased region" description="Basic and acidic residues" evidence="3">
    <location>
        <begin position="289"/>
        <end position="302"/>
    </location>
</feature>
<accession>A0A8C9J3R5</accession>
<organism evidence="4 5">
    <name type="scientific">Piliocolobus tephrosceles</name>
    <name type="common">Ugandan red Colobus</name>
    <dbReference type="NCBI Taxonomy" id="591936"/>
    <lineage>
        <taxon>Eukaryota</taxon>
        <taxon>Metazoa</taxon>
        <taxon>Chordata</taxon>
        <taxon>Craniata</taxon>
        <taxon>Vertebrata</taxon>
        <taxon>Euteleostomi</taxon>
        <taxon>Mammalia</taxon>
        <taxon>Eutheria</taxon>
        <taxon>Euarchontoglires</taxon>
        <taxon>Primates</taxon>
        <taxon>Haplorrhini</taxon>
        <taxon>Catarrhini</taxon>
        <taxon>Cercopithecidae</taxon>
        <taxon>Colobinae</taxon>
        <taxon>Piliocolobus</taxon>
    </lineage>
</organism>
<evidence type="ECO:0000313" key="5">
    <source>
        <dbReference type="Proteomes" id="UP000694416"/>
    </source>
</evidence>
<dbReference type="PANTHER" id="PTHR15635:SF11">
    <property type="entry name" value="COILED-COIL DOMAIN-CONTAINING PROTEIN 9"/>
    <property type="match status" value="1"/>
</dbReference>
<proteinExistence type="predicted"/>
<dbReference type="Proteomes" id="UP000694416">
    <property type="component" value="Unplaced"/>
</dbReference>
<feature type="region of interest" description="Disordered" evidence="3">
    <location>
        <begin position="40"/>
        <end position="529"/>
    </location>
</feature>
<feature type="compositionally biased region" description="Acidic residues" evidence="3">
    <location>
        <begin position="374"/>
        <end position="408"/>
    </location>
</feature>
<feature type="compositionally biased region" description="Basic and acidic residues" evidence="3">
    <location>
        <begin position="311"/>
        <end position="320"/>
    </location>
</feature>
<feature type="compositionally biased region" description="Basic and acidic residues" evidence="3">
    <location>
        <begin position="258"/>
        <end position="279"/>
    </location>
</feature>